<dbReference type="GO" id="GO:0016491">
    <property type="term" value="F:oxidoreductase activity"/>
    <property type="evidence" value="ECO:0007669"/>
    <property type="project" value="UniProtKB-KW"/>
</dbReference>
<dbReference type="VEuPathDB" id="FungiDB:BCV72DRAFT_243105"/>
<dbReference type="EMBL" id="KV921954">
    <property type="protein sequence ID" value="ORE05061.1"/>
    <property type="molecule type" value="Genomic_DNA"/>
</dbReference>
<dbReference type="Gene3D" id="3.20.20.100">
    <property type="entry name" value="NADP-dependent oxidoreductase domain"/>
    <property type="match status" value="1"/>
</dbReference>
<feature type="domain" description="NADP-dependent oxidoreductase" evidence="2">
    <location>
        <begin position="19"/>
        <end position="251"/>
    </location>
</feature>
<evidence type="ECO:0000259" key="2">
    <source>
        <dbReference type="Pfam" id="PF00248"/>
    </source>
</evidence>
<dbReference type="PANTHER" id="PTHR43364">
    <property type="entry name" value="NADH-SPECIFIC METHYLGLYOXAL REDUCTASE-RELATED"/>
    <property type="match status" value="1"/>
</dbReference>
<dbReference type="InterPro" id="IPR023210">
    <property type="entry name" value="NADP_OxRdtase_dom"/>
</dbReference>
<reference evidence="3" key="1">
    <citation type="journal article" date="2016" name="Proc. Natl. Acad. Sci. U.S.A.">
        <title>Lipid metabolic changes in an early divergent fungus govern the establishment of a mutualistic symbiosis with endobacteria.</title>
        <authorList>
            <person name="Lastovetsky O.A."/>
            <person name="Gaspar M.L."/>
            <person name="Mondo S.J."/>
            <person name="LaButti K.M."/>
            <person name="Sandor L."/>
            <person name="Grigoriev I.V."/>
            <person name="Henry S.A."/>
            <person name="Pawlowska T.E."/>
        </authorList>
    </citation>
    <scope>NUCLEOTIDE SEQUENCE [LARGE SCALE GENOMIC DNA]</scope>
    <source>
        <strain evidence="3">ATCC 52814</strain>
    </source>
</reference>
<dbReference type="Proteomes" id="UP000242414">
    <property type="component" value="Unassembled WGS sequence"/>
</dbReference>
<dbReference type="SUPFAM" id="SSF51430">
    <property type="entry name" value="NAD(P)-linked oxidoreductase"/>
    <property type="match status" value="1"/>
</dbReference>
<name>A0A1X0QZ93_RHIZD</name>
<evidence type="ECO:0000256" key="1">
    <source>
        <dbReference type="ARBA" id="ARBA00023002"/>
    </source>
</evidence>
<evidence type="ECO:0000313" key="3">
    <source>
        <dbReference type="EMBL" id="ORE05061.1"/>
    </source>
</evidence>
<gene>
    <name evidence="3" type="ORF">BCV72DRAFT_243105</name>
</gene>
<accession>A0A1X0QZ93</accession>
<dbReference type="Pfam" id="PF00248">
    <property type="entry name" value="Aldo_ket_red"/>
    <property type="match status" value="1"/>
</dbReference>
<dbReference type="AlphaFoldDB" id="A0A1X0QZ93"/>
<dbReference type="GO" id="GO:0005829">
    <property type="term" value="C:cytosol"/>
    <property type="evidence" value="ECO:0007669"/>
    <property type="project" value="TreeGrafter"/>
</dbReference>
<dbReference type="PANTHER" id="PTHR43364:SF4">
    <property type="entry name" value="NAD(P)-LINKED OXIDOREDUCTASE SUPERFAMILY PROTEIN"/>
    <property type="match status" value="1"/>
</dbReference>
<dbReference type="CDD" id="cd19099">
    <property type="entry name" value="AKR_unchar"/>
    <property type="match status" value="1"/>
</dbReference>
<sequence>MSVLKSVIPKTGKIVSRLGFGGYRVNQERHAQALVAAIESGINIIDTAHNFGQGASERWIGNTLEKMISDGRISREDVAIVTKSGYLTPSDASLFSPSDYVQLNEKNYHSISPKVIEKQIETSLQRLKTNKIDIFMINAPERMLMAKNKVYSTNQLYKDLSESFRYLDSLVSSDTISGYGVCSNTMAFPGAADHVSLEKVIESCSHIDHFAAIQVPFNLFEREAIVQEDNQTVADVAEKHGIYITTNRPLNAIANGQIRVLVNHVLGANGKGPTEHEIMDKMSQSFERVAKLESDMISELPLEEETLAAKFVWGQVLSENLARLAQNHFATKHYLLHQVLPAVEKDLDSLQDYAKELDGELAMYQAWINQYKENIHELANHIIDYAYIDTLRKNNELDRILNALCPTLNTQEDHHSPLTVKMLRFLLSHEQVGTVFTGMRDPLYVKDAVFAVSQDPVDSENLQDVWQCPIA</sequence>
<proteinExistence type="predicted"/>
<dbReference type="InterPro" id="IPR036812">
    <property type="entry name" value="NAD(P)_OxRdtase_dom_sf"/>
</dbReference>
<organism evidence="3">
    <name type="scientific">Rhizopus microsporus var. microsporus</name>
    <dbReference type="NCBI Taxonomy" id="86635"/>
    <lineage>
        <taxon>Eukaryota</taxon>
        <taxon>Fungi</taxon>
        <taxon>Fungi incertae sedis</taxon>
        <taxon>Mucoromycota</taxon>
        <taxon>Mucoromycotina</taxon>
        <taxon>Mucoromycetes</taxon>
        <taxon>Mucorales</taxon>
        <taxon>Mucorineae</taxon>
        <taxon>Rhizopodaceae</taxon>
        <taxon>Rhizopus</taxon>
    </lineage>
</organism>
<dbReference type="InterPro" id="IPR050523">
    <property type="entry name" value="AKR_Detox_Biosynth"/>
</dbReference>
<protein>
    <submittedName>
        <fullName evidence="3">Aldo/keto reductase</fullName>
    </submittedName>
</protein>
<dbReference type="OrthoDB" id="48988at2759"/>
<keyword evidence="1" id="KW-0560">Oxidoreductase</keyword>